<dbReference type="PANTHER" id="PTHR30441:SF4">
    <property type="entry name" value="PROTEIN ASMA"/>
    <property type="match status" value="1"/>
</dbReference>
<protein>
    <submittedName>
        <fullName evidence="1">Uncharacterized AsmA family protein</fullName>
    </submittedName>
</protein>
<dbReference type="PANTHER" id="PTHR30441">
    <property type="entry name" value="DUF748 DOMAIN-CONTAINING PROTEIN"/>
    <property type="match status" value="1"/>
</dbReference>
<organism evidence="1 2">
    <name type="scientific">Candidatus Desulfovibrio kirbyi</name>
    <dbReference type="NCBI Taxonomy" id="2696086"/>
    <lineage>
        <taxon>Bacteria</taxon>
        <taxon>Pseudomonadati</taxon>
        <taxon>Thermodesulfobacteriota</taxon>
        <taxon>Desulfovibrionia</taxon>
        <taxon>Desulfovibrionales</taxon>
        <taxon>Desulfovibrionaceae</taxon>
        <taxon>Desulfovibrio</taxon>
    </lineage>
</organism>
<reference evidence="1 2" key="1">
    <citation type="journal article" date="2020" name="ISME J.">
        <title>Parallel Reductive Genome Evolution in Desulfovibrio Ectosymbionts Independently Acquired by Trichonympha Protists in the Termite Gut.</title>
        <authorList>
            <person name="Takeuchi M."/>
            <person name="Kuwahara H."/>
            <person name="Murakami T."/>
            <person name="Takahashi K."/>
            <person name="Kajitani R."/>
            <person name="Toyoda A."/>
            <person name="Itoh T."/>
            <person name="Ohkuma M."/>
            <person name="Hongoh Y."/>
        </authorList>
    </citation>
    <scope>NUCLEOTIDE SEQUENCE [LARGE SCALE GENOMIC DNA]</scope>
    <source>
        <strain evidence="1">ZnDsv-02</strain>
    </source>
</reference>
<dbReference type="EMBL" id="BLLL01000010">
    <property type="protein sequence ID" value="GFH63147.1"/>
    <property type="molecule type" value="Genomic_DNA"/>
</dbReference>
<evidence type="ECO:0000313" key="1">
    <source>
        <dbReference type="EMBL" id="GFH63147.1"/>
    </source>
</evidence>
<name>A0A6L2R6J8_9BACT</name>
<evidence type="ECO:0000313" key="2">
    <source>
        <dbReference type="Proteomes" id="UP000505077"/>
    </source>
</evidence>
<dbReference type="Proteomes" id="UP000505077">
    <property type="component" value="Unassembled WGS sequence"/>
</dbReference>
<dbReference type="AlphaFoldDB" id="A0A6L2R6J8"/>
<dbReference type="GO" id="GO:0005886">
    <property type="term" value="C:plasma membrane"/>
    <property type="evidence" value="ECO:0007669"/>
    <property type="project" value="TreeGrafter"/>
</dbReference>
<proteinExistence type="predicted"/>
<dbReference type="InterPro" id="IPR052894">
    <property type="entry name" value="AsmA-related"/>
</dbReference>
<sequence length="949" mass="101781">MPPKRSHLVLCLVTALILLPTVLAAALYCLAQINAKPLAQRFLTEFSTDIACTVTVGEVDIVTLPVPSVIVRSLTVERDGVSIAADSVILRPDFYALFRGEFLPRAVSGTLRASPWLERLDFTADLSKQDATWTVATDIRGHFRKNEALLPFSLRGTAVVELQQARFEITDMRLGDDGGQLSAVLTLPDGTPSPNLPSLQGRLHLDHLSLTRWFGFARNLTPGLQVTLDDITDCALEFTLDTQGLSVPSIAAHAANARFTGSGGVESWTNPTVALNLSAERLRLETGLPEAAAELPQAPIFPHEALTPKPGAPSTPNSISIGYDIRLGARQLDYGPLPLNEALVVIRPGSTDKNGMEDTVLTADSKLYNGTVYGQATLGATLDDRHDITYAITLRLRDIEGVPLVRALPVIPVHSDRFQADCNITSQGRELALFLANLKGNVASKATRGFVRLPKPSTGKNETKHHAFADLDATLALRSAVWENGRLGLNGQWQNTLNTPGVTLRSELSGMVYFGGSSTTGTVDFQNCPGILTLSLQPEQSPFPASMQAKLAGTFSCQSVNSQFSVTDARLNALGIDAQGSVQLSEDKSGFVWQGKLAAKSGNLDDTLRLATGTPLRLPQALRSLTLETAFKGSGQELALSTLRVRFPQTALSGNLLLFWQQQPRLDFDLEADHLNIDAIRGNPLPAASKKPERKSLPAIWDLRFLRTVNAHGELRVARLTAWKLQLHSVKLPISLTNGQLTCPAASAVFYEAPLQGKCTITFAKGLNFKSSFSAENFTLTTASKDRGGNSALGGKATLTATLRGALTGPGQLPAALNGTARFSVKNGSYQKCDDNGTLKGKPTLFSAASASAILTAGVLRGNDFHLQGDGLVIKGGGWFDLNNDTLDCNYIVSMNNLPDIPVHIYGSMDKSKTSIHAGKVILNTLGDITHGVVDILGGVVEGAWKIFR</sequence>
<gene>
    <name evidence="1" type="ORF">ZNDK_0918</name>
</gene>
<dbReference type="GO" id="GO:0090313">
    <property type="term" value="P:regulation of protein targeting to membrane"/>
    <property type="evidence" value="ECO:0007669"/>
    <property type="project" value="TreeGrafter"/>
</dbReference>
<accession>A0A6L2R6J8</accession>
<comment type="caution">
    <text evidence="1">The sequence shown here is derived from an EMBL/GenBank/DDBJ whole genome shotgun (WGS) entry which is preliminary data.</text>
</comment>